<keyword evidence="1" id="KW-0418">Kinase</keyword>
<dbReference type="CDD" id="cd16936">
    <property type="entry name" value="HATPase_RsbW-like"/>
    <property type="match status" value="1"/>
</dbReference>
<keyword evidence="4" id="KW-1185">Reference proteome</keyword>
<accession>A0ABS7G1R0</accession>
<gene>
    <name evidence="3" type="ORF">K1Y72_24625</name>
</gene>
<feature type="domain" description="Histidine kinase/HSP90-like ATPase" evidence="2">
    <location>
        <begin position="64"/>
        <end position="178"/>
    </location>
</feature>
<organism evidence="3 4">
    <name type="scientific">Actinomadura parmotrematis</name>
    <dbReference type="NCBI Taxonomy" id="2864039"/>
    <lineage>
        <taxon>Bacteria</taxon>
        <taxon>Bacillati</taxon>
        <taxon>Actinomycetota</taxon>
        <taxon>Actinomycetes</taxon>
        <taxon>Streptosporangiales</taxon>
        <taxon>Thermomonosporaceae</taxon>
        <taxon>Actinomadura</taxon>
    </lineage>
</organism>
<dbReference type="RefSeq" id="WP_220168830.1">
    <property type="nucleotide sequence ID" value="NZ_JAIBOA010000017.1"/>
</dbReference>
<dbReference type="Proteomes" id="UP000774570">
    <property type="component" value="Unassembled WGS sequence"/>
</dbReference>
<evidence type="ECO:0000313" key="4">
    <source>
        <dbReference type="Proteomes" id="UP000774570"/>
    </source>
</evidence>
<evidence type="ECO:0000313" key="3">
    <source>
        <dbReference type="EMBL" id="MBW8485588.1"/>
    </source>
</evidence>
<evidence type="ECO:0000256" key="1">
    <source>
        <dbReference type="ARBA" id="ARBA00022527"/>
    </source>
</evidence>
<dbReference type="InterPro" id="IPR003594">
    <property type="entry name" value="HATPase_dom"/>
</dbReference>
<keyword evidence="3" id="KW-0547">Nucleotide-binding</keyword>
<keyword evidence="1" id="KW-0723">Serine/threonine-protein kinase</keyword>
<dbReference type="GO" id="GO:0005524">
    <property type="term" value="F:ATP binding"/>
    <property type="evidence" value="ECO:0007669"/>
    <property type="project" value="UniProtKB-KW"/>
</dbReference>
<dbReference type="EMBL" id="JAIBOA010000017">
    <property type="protein sequence ID" value="MBW8485588.1"/>
    <property type="molecule type" value="Genomic_DNA"/>
</dbReference>
<name>A0ABS7G1R0_9ACTN</name>
<dbReference type="Gene3D" id="3.30.565.10">
    <property type="entry name" value="Histidine kinase-like ATPase, C-terminal domain"/>
    <property type="match status" value="1"/>
</dbReference>
<keyword evidence="1" id="KW-0808">Transferase</keyword>
<protein>
    <submittedName>
        <fullName evidence="3">ATP-binding protein</fullName>
    </submittedName>
</protein>
<dbReference type="SUPFAM" id="SSF55874">
    <property type="entry name" value="ATPase domain of HSP90 chaperone/DNA topoisomerase II/histidine kinase"/>
    <property type="match status" value="1"/>
</dbReference>
<evidence type="ECO:0000259" key="2">
    <source>
        <dbReference type="Pfam" id="PF13581"/>
    </source>
</evidence>
<dbReference type="PANTHER" id="PTHR35526">
    <property type="entry name" value="ANTI-SIGMA-F FACTOR RSBW-RELATED"/>
    <property type="match status" value="1"/>
</dbReference>
<comment type="caution">
    <text evidence="3">The sequence shown here is derived from an EMBL/GenBank/DDBJ whole genome shotgun (WGS) entry which is preliminary data.</text>
</comment>
<sequence length="183" mass="19158">MIVDQAYVVTADRGRPHRHLDLPVHAQRTAEPAPDAGLRGLWPAPHQGAPRTARLVLRADRSAPASARDFARATLAGWDADGPADDVVTVVSELVTNALRHGLRDQQGAASGPIQLVLLAHPRRLVVTVSDPSARTPEPVSPAAEEFDEGGRGLLVIGALAAAWGFAPLGSGGKAVWASFDLA</sequence>
<dbReference type="InterPro" id="IPR050267">
    <property type="entry name" value="Anti-sigma-factor_SerPK"/>
</dbReference>
<proteinExistence type="predicted"/>
<dbReference type="Pfam" id="PF13581">
    <property type="entry name" value="HATPase_c_2"/>
    <property type="match status" value="1"/>
</dbReference>
<reference evidence="3 4" key="1">
    <citation type="submission" date="2021-07" db="EMBL/GenBank/DDBJ databases">
        <title>Actinomadura sp. PM05-2 isolated from lichen.</title>
        <authorList>
            <person name="Somphong A."/>
            <person name="Phongsopitanun W."/>
            <person name="Tanasupawat S."/>
            <person name="Peongsungnone V."/>
        </authorList>
    </citation>
    <scope>NUCLEOTIDE SEQUENCE [LARGE SCALE GENOMIC DNA]</scope>
    <source>
        <strain evidence="3 4">PM05-2</strain>
    </source>
</reference>
<keyword evidence="3" id="KW-0067">ATP-binding</keyword>
<dbReference type="InterPro" id="IPR036890">
    <property type="entry name" value="HATPase_C_sf"/>
</dbReference>
<dbReference type="PANTHER" id="PTHR35526:SF3">
    <property type="entry name" value="ANTI-SIGMA-F FACTOR RSBW"/>
    <property type="match status" value="1"/>
</dbReference>